<dbReference type="HOGENOM" id="CLU_1588200_0_0_1"/>
<comment type="caution">
    <text evidence="1">Lacks conserved residue(s) required for the propagation of feature annotation.</text>
</comment>
<keyword evidence="1" id="KW-0245">EGF-like domain</keyword>
<feature type="disulfide bond" evidence="1">
    <location>
        <begin position="10"/>
        <end position="20"/>
    </location>
</feature>
<feature type="region of interest" description="Disordered" evidence="2">
    <location>
        <begin position="138"/>
        <end position="168"/>
    </location>
</feature>
<evidence type="ECO:0000256" key="2">
    <source>
        <dbReference type="SAM" id="MobiDB-lite"/>
    </source>
</evidence>
<feature type="compositionally biased region" description="Pro residues" evidence="2">
    <location>
        <begin position="159"/>
        <end position="168"/>
    </location>
</feature>
<feature type="transmembrane region" description="Helical" evidence="3">
    <location>
        <begin position="66"/>
        <end position="91"/>
    </location>
</feature>
<reference evidence="4" key="1">
    <citation type="journal article" date="2013" name="Genome Biol.">
        <title>Draft genome of the mountain pine beetle, Dendroctonus ponderosae Hopkins, a major forest pest.</title>
        <authorList>
            <person name="Keeling C.I."/>
            <person name="Yuen M.M."/>
            <person name="Liao N.Y."/>
            <person name="Docking T.R."/>
            <person name="Chan S.K."/>
            <person name="Taylor G.A."/>
            <person name="Palmquist D.L."/>
            <person name="Jackman S.D."/>
            <person name="Nguyen A."/>
            <person name="Li M."/>
            <person name="Henderson H."/>
            <person name="Janes J.K."/>
            <person name="Zhao Y."/>
            <person name="Pandoh P."/>
            <person name="Moore R."/>
            <person name="Sperling F.A."/>
            <person name="Huber D.P."/>
            <person name="Birol I."/>
            <person name="Jones S.J."/>
            <person name="Bohlmann J."/>
        </authorList>
    </citation>
    <scope>NUCLEOTIDE SEQUENCE</scope>
</reference>
<proteinExistence type="predicted"/>
<dbReference type="AlphaFoldDB" id="N6T6N9"/>
<dbReference type="CDD" id="cd00053">
    <property type="entry name" value="EGF"/>
    <property type="match status" value="1"/>
</dbReference>
<accession>N6T6N9</accession>
<dbReference type="Gene3D" id="2.10.25.10">
    <property type="entry name" value="Laminin"/>
    <property type="match status" value="1"/>
</dbReference>
<keyword evidence="3" id="KW-0812">Transmembrane</keyword>
<dbReference type="PROSITE" id="PS50026">
    <property type="entry name" value="EGF_3"/>
    <property type="match status" value="1"/>
</dbReference>
<dbReference type="SUPFAM" id="SSF57196">
    <property type="entry name" value="EGF/Laminin"/>
    <property type="match status" value="1"/>
</dbReference>
<evidence type="ECO:0000256" key="3">
    <source>
        <dbReference type="SAM" id="Phobius"/>
    </source>
</evidence>
<dbReference type="PROSITE" id="PS00022">
    <property type="entry name" value="EGF_1"/>
    <property type="match status" value="1"/>
</dbReference>
<gene>
    <name evidence="4" type="ORF">YQE_10038</name>
</gene>
<feature type="disulfide bond" evidence="1">
    <location>
        <begin position="31"/>
        <end position="40"/>
    </location>
</feature>
<name>N6T6N9_DENPD</name>
<keyword evidence="3" id="KW-1133">Transmembrane helix</keyword>
<keyword evidence="1" id="KW-1015">Disulfide bond</keyword>
<protein>
    <submittedName>
        <fullName evidence="4">Uncharacterized protein</fullName>
    </submittedName>
</protein>
<evidence type="ECO:0000256" key="1">
    <source>
        <dbReference type="PROSITE-ProRule" id="PRU00076"/>
    </source>
</evidence>
<dbReference type="SMART" id="SM00181">
    <property type="entry name" value="EGF"/>
    <property type="match status" value="1"/>
</dbReference>
<dbReference type="InterPro" id="IPR000742">
    <property type="entry name" value="EGF"/>
</dbReference>
<dbReference type="Pfam" id="PF00008">
    <property type="entry name" value="EGF"/>
    <property type="match status" value="1"/>
</dbReference>
<dbReference type="EMBL" id="KB741168">
    <property type="protein sequence ID" value="ENN73358.1"/>
    <property type="molecule type" value="Genomic_DNA"/>
</dbReference>
<keyword evidence="3" id="KW-0472">Membrane</keyword>
<evidence type="ECO:0000313" key="4">
    <source>
        <dbReference type="EMBL" id="ENN73358.1"/>
    </source>
</evidence>
<sequence length="168" mass="18396">MDATCQHVSCRNYCQNGATCMVKSDLPTCECTADYTGTTCTTLRDPQILTTAEQDGAHKGGSTWEIIAWAAAVVLIVAGLALGLIGFEAVFKRRPVFSHERLQENDFTNPMYQDRDAEPFTLDADKSGNFANPVYESMYNGSTSGREEKAVLLEHPSAETPPLPLEEL</sequence>
<organism evidence="4">
    <name type="scientific">Dendroctonus ponderosae</name>
    <name type="common">Mountain pine beetle</name>
    <dbReference type="NCBI Taxonomy" id="77166"/>
    <lineage>
        <taxon>Eukaryota</taxon>
        <taxon>Metazoa</taxon>
        <taxon>Ecdysozoa</taxon>
        <taxon>Arthropoda</taxon>
        <taxon>Hexapoda</taxon>
        <taxon>Insecta</taxon>
        <taxon>Pterygota</taxon>
        <taxon>Neoptera</taxon>
        <taxon>Endopterygota</taxon>
        <taxon>Coleoptera</taxon>
        <taxon>Polyphaga</taxon>
        <taxon>Cucujiformia</taxon>
        <taxon>Curculionidae</taxon>
        <taxon>Scolytinae</taxon>
        <taxon>Dendroctonus</taxon>
    </lineage>
</organism>
<feature type="non-terminal residue" evidence="4">
    <location>
        <position position="1"/>
    </location>
</feature>